<dbReference type="OrthoDB" id="5673at2759"/>
<dbReference type="AlphaFoldDB" id="A0A074RPE8"/>
<protein>
    <submittedName>
        <fullName evidence="1">Putative branched-chain alpha-keto acid dehydrogenase E1-alpha subunit</fullName>
    </submittedName>
</protein>
<reference evidence="1 2" key="1">
    <citation type="submission" date="2013-12" db="EMBL/GenBank/DDBJ databases">
        <authorList>
            <person name="Cubeta M."/>
            <person name="Pakala S."/>
            <person name="Fedorova N."/>
            <person name="Thomas E."/>
            <person name="Dean R."/>
            <person name="Jabaji S."/>
            <person name="Neate S."/>
            <person name="Toda T."/>
            <person name="Tavantzis S."/>
            <person name="Vilgalys R."/>
            <person name="Bharathan N."/>
            <person name="Pakala S."/>
            <person name="Losada L.S."/>
            <person name="Zafar N."/>
            <person name="Nierman W."/>
        </authorList>
    </citation>
    <scope>NUCLEOTIDE SEQUENCE [LARGE SCALE GENOMIC DNA]</scope>
    <source>
        <strain evidence="1 2">123E</strain>
    </source>
</reference>
<accession>A0A074RPE8</accession>
<proteinExistence type="predicted"/>
<evidence type="ECO:0000313" key="1">
    <source>
        <dbReference type="EMBL" id="KEP48941.1"/>
    </source>
</evidence>
<dbReference type="EMBL" id="AZST01000431">
    <property type="protein sequence ID" value="KEP48941.1"/>
    <property type="molecule type" value="Genomic_DNA"/>
</dbReference>
<name>A0A074RPE8_9AGAM</name>
<comment type="caution">
    <text evidence="1">The sequence shown here is derived from an EMBL/GenBank/DDBJ whole genome shotgun (WGS) entry which is preliminary data.</text>
</comment>
<dbReference type="InterPro" id="IPR028978">
    <property type="entry name" value="Chorismate_lyase_/UTRA_dom_sf"/>
</dbReference>
<dbReference type="HOGENOM" id="CLU_093919_0_0_1"/>
<keyword evidence="2" id="KW-1185">Reference proteome</keyword>
<dbReference type="Proteomes" id="UP000027456">
    <property type="component" value="Unassembled WGS sequence"/>
</dbReference>
<dbReference type="Gene3D" id="3.40.1410.10">
    <property type="entry name" value="Chorismate lyase-like"/>
    <property type="match status" value="1"/>
</dbReference>
<organism evidence="1 2">
    <name type="scientific">Rhizoctonia solani 123E</name>
    <dbReference type="NCBI Taxonomy" id="1423351"/>
    <lineage>
        <taxon>Eukaryota</taxon>
        <taxon>Fungi</taxon>
        <taxon>Dikarya</taxon>
        <taxon>Basidiomycota</taxon>
        <taxon>Agaricomycotina</taxon>
        <taxon>Agaricomycetes</taxon>
        <taxon>Cantharellales</taxon>
        <taxon>Ceratobasidiaceae</taxon>
        <taxon>Rhizoctonia</taxon>
    </lineage>
</organism>
<evidence type="ECO:0000313" key="2">
    <source>
        <dbReference type="Proteomes" id="UP000027456"/>
    </source>
</evidence>
<sequence>MSRRPSYLAHVETVIEMDWPEEITGVERAALVSQGNLRQTLQSHFNRAIEVHRIWETPTSGSGPTASAATPFEQARRVHLVCESHVICVCISTLRITSPHAAHLIADDHLTVGEAFRALARQPGAKAEFDLLEVGLEEIEDGKESLWRRYILRAEGFECDIREIFPDREMFAGSEAWLTNQSPAQDGLATTPRPGAIQLAF</sequence>
<gene>
    <name evidence="1" type="ORF">V565_111820</name>
</gene>